<dbReference type="EMBL" id="MFLF01000008">
    <property type="protein sequence ID" value="OGG60289.1"/>
    <property type="molecule type" value="Genomic_DNA"/>
</dbReference>
<organism evidence="2 3">
    <name type="scientific">Candidatus Kaiserbacteria bacterium RIFCSPHIGHO2_02_FULL_50_50</name>
    <dbReference type="NCBI Taxonomy" id="1798492"/>
    <lineage>
        <taxon>Bacteria</taxon>
        <taxon>Candidatus Kaiseribacteriota</taxon>
    </lineage>
</organism>
<protein>
    <submittedName>
        <fullName evidence="2">Uncharacterized protein</fullName>
    </submittedName>
</protein>
<dbReference type="STRING" id="1798492.A3C89_00840"/>
<dbReference type="AlphaFoldDB" id="A0A1F6DFS8"/>
<sequence length="360" mass="36930">MTAPFIHIRISALLLMLIFGASAVFAASTSTNFMLDSDQLDAGSDIATSTNFRLEGTIGQFVTGTLESASFTTSSGGAAGSAGGSSGENPVSPVVSTINFAYTDGGTALGFSEGITPGLSTTTVYVYGTVVDGNGSGTITGVTSAFYRTGATDSCTPNDFNCYTPASSCVVTATTATAAHFACRYDIASFIDATDTVGTFPSDSWTARVTATDTSNFTTFTTADIEMNSLAAFTLATSTIAFASMPLGATTTASTSQSITLSQAGNVAADVMLSSFQNLTCSQAGFIPKENLKWSITPVDYTDVNAISFTSTPVRAFLNVPRKIDATTPTGTTYFNLGIPAQGLGGLCEGAIMLNMIPVP</sequence>
<evidence type="ECO:0000313" key="2">
    <source>
        <dbReference type="EMBL" id="OGG60289.1"/>
    </source>
</evidence>
<evidence type="ECO:0000256" key="1">
    <source>
        <dbReference type="SAM" id="SignalP"/>
    </source>
</evidence>
<dbReference type="Proteomes" id="UP000178794">
    <property type="component" value="Unassembled WGS sequence"/>
</dbReference>
<feature type="signal peptide" evidence="1">
    <location>
        <begin position="1"/>
        <end position="26"/>
    </location>
</feature>
<name>A0A1F6DFS8_9BACT</name>
<keyword evidence="1" id="KW-0732">Signal</keyword>
<feature type="chain" id="PRO_5009523816" evidence="1">
    <location>
        <begin position="27"/>
        <end position="360"/>
    </location>
</feature>
<comment type="caution">
    <text evidence="2">The sequence shown here is derived from an EMBL/GenBank/DDBJ whole genome shotgun (WGS) entry which is preliminary data.</text>
</comment>
<proteinExistence type="predicted"/>
<evidence type="ECO:0000313" key="3">
    <source>
        <dbReference type="Proteomes" id="UP000178794"/>
    </source>
</evidence>
<accession>A0A1F6DFS8</accession>
<reference evidence="2 3" key="1">
    <citation type="journal article" date="2016" name="Nat. Commun.">
        <title>Thousands of microbial genomes shed light on interconnected biogeochemical processes in an aquifer system.</title>
        <authorList>
            <person name="Anantharaman K."/>
            <person name="Brown C.T."/>
            <person name="Hug L.A."/>
            <person name="Sharon I."/>
            <person name="Castelle C.J."/>
            <person name="Probst A.J."/>
            <person name="Thomas B.C."/>
            <person name="Singh A."/>
            <person name="Wilkins M.J."/>
            <person name="Karaoz U."/>
            <person name="Brodie E.L."/>
            <person name="Williams K.H."/>
            <person name="Hubbard S.S."/>
            <person name="Banfield J.F."/>
        </authorList>
    </citation>
    <scope>NUCLEOTIDE SEQUENCE [LARGE SCALE GENOMIC DNA]</scope>
</reference>
<gene>
    <name evidence="2" type="ORF">A3C89_00840</name>
</gene>